<evidence type="ECO:0000256" key="1">
    <source>
        <dbReference type="SAM" id="MobiDB-lite"/>
    </source>
</evidence>
<keyword evidence="3" id="KW-1185">Reference proteome</keyword>
<sequence>MRKRAGVNCRALSELLDRLQKETTAVDGEYFQFRHNSCQMMIVETLHCLRGCKFERKAESAQPRLQQQQQQHPAVLRNRLTTVKEQFALQNLDHLFDPRFLSSVDRPPASFGLSARSRSYSPSKPACSSIAHRLGGITKHRTPRSASPCTPSHTKMLSSVPSTSRAAALLIAATLLLLATTTEAQVSSAFAGTSFPLSSYVPANTFTPVTTFAQATGGNPTVIGGPGPSPASGSYQYSYTVPTQTVPAIFPSQVYQSLASSAGYNTAPNAKNLVPDPNNLQIPSNAAADQFNFAAAKAVFFSVAAAAVVVVML</sequence>
<dbReference type="EMBL" id="DF238767">
    <property type="protein sequence ID" value="GAC92687.1"/>
    <property type="molecule type" value="Genomic_DNA"/>
</dbReference>
<accession>R9NW59</accession>
<reference evidence="3" key="1">
    <citation type="journal article" date="2013" name="Genome Announc.">
        <title>Draft genome sequence of the basidiomycetous yeast-like fungus Pseudozyma hubeiensis SY62, which produces an abundant amount of the biosurfactant mannosylerythritol lipids.</title>
        <authorList>
            <person name="Konishi M."/>
            <person name="Hatada Y."/>
            <person name="Horiuchi J."/>
        </authorList>
    </citation>
    <scope>NUCLEOTIDE SEQUENCE [LARGE SCALE GENOMIC DNA]</scope>
    <source>
        <strain evidence="3">SY62</strain>
    </source>
</reference>
<dbReference type="HOGENOM" id="CLU_888834_0_0_1"/>
<proteinExistence type="predicted"/>
<dbReference type="GeneID" id="24105553"/>
<evidence type="ECO:0000313" key="2">
    <source>
        <dbReference type="EMBL" id="GAC92687.1"/>
    </source>
</evidence>
<dbReference type="RefSeq" id="XP_012186274.1">
    <property type="nucleotide sequence ID" value="XM_012330884.1"/>
</dbReference>
<organism evidence="2 3">
    <name type="scientific">Pseudozyma hubeiensis (strain SY62)</name>
    <name type="common">Yeast</name>
    <dbReference type="NCBI Taxonomy" id="1305764"/>
    <lineage>
        <taxon>Eukaryota</taxon>
        <taxon>Fungi</taxon>
        <taxon>Dikarya</taxon>
        <taxon>Basidiomycota</taxon>
        <taxon>Ustilaginomycotina</taxon>
        <taxon>Ustilaginomycetes</taxon>
        <taxon>Ustilaginales</taxon>
        <taxon>Ustilaginaceae</taxon>
        <taxon>Pseudozyma</taxon>
    </lineage>
</organism>
<dbReference type="OrthoDB" id="3363113at2759"/>
<dbReference type="eggNOG" id="ENOG502RE2G">
    <property type="taxonomic scope" value="Eukaryota"/>
</dbReference>
<protein>
    <submittedName>
        <fullName evidence="2">Uncharacterized protein</fullName>
    </submittedName>
</protein>
<dbReference type="AlphaFoldDB" id="R9NW59"/>
<dbReference type="Proteomes" id="UP000014071">
    <property type="component" value="Unassembled WGS sequence"/>
</dbReference>
<gene>
    <name evidence="2" type="ORF">PHSY_000242</name>
</gene>
<feature type="region of interest" description="Disordered" evidence="1">
    <location>
        <begin position="139"/>
        <end position="158"/>
    </location>
</feature>
<name>R9NW59_PSEHS</name>
<evidence type="ECO:0000313" key="3">
    <source>
        <dbReference type="Proteomes" id="UP000014071"/>
    </source>
</evidence>
<feature type="compositionally biased region" description="Polar residues" evidence="1">
    <location>
        <begin position="144"/>
        <end position="158"/>
    </location>
</feature>